<feature type="coiled-coil region" evidence="2">
    <location>
        <begin position="14"/>
        <end position="41"/>
    </location>
</feature>
<evidence type="ECO:0000313" key="3">
    <source>
        <dbReference type="Proteomes" id="UP000095282"/>
    </source>
</evidence>
<keyword evidence="3" id="KW-1185">Reference proteome</keyword>
<dbReference type="Proteomes" id="UP000095282">
    <property type="component" value="Unplaced"/>
</dbReference>
<sequence>MGAGESSMALEKHLFDLKFAAKQLEKNAQRCEKEEKVEKDKLTAAIKKGNKEVAQVHAENAIRKKNEAVNYIKMAARIDAVAARVQTAATQKRVTASMSGVVKAMESAMKSMNLEKVQQLMDRFERDFEDLDVTTKTMEKTMDGTTVLNAPKSQVDALIAEAADKAGIELNQELPSNVPTALPTGTQAVSEDKDLTERLAALRNM</sequence>
<dbReference type="Gene3D" id="6.10.140.1230">
    <property type="match status" value="1"/>
</dbReference>
<dbReference type="AlphaFoldDB" id="A0A1I7ULE3"/>
<protein>
    <submittedName>
        <fullName evidence="4">Charged multivesicular body protein 1b</fullName>
    </submittedName>
</protein>
<reference evidence="4" key="1">
    <citation type="submission" date="2016-11" db="UniProtKB">
        <authorList>
            <consortium name="WormBaseParasite"/>
        </authorList>
    </citation>
    <scope>IDENTIFICATION</scope>
</reference>
<name>A0A1I7ULE3_9PELO</name>
<proteinExistence type="inferred from homology"/>
<dbReference type="eggNOG" id="KOG3232">
    <property type="taxonomic scope" value="Eukaryota"/>
</dbReference>
<evidence type="ECO:0000256" key="1">
    <source>
        <dbReference type="ARBA" id="ARBA00006190"/>
    </source>
</evidence>
<organism evidence="3 4">
    <name type="scientific">Caenorhabditis tropicalis</name>
    <dbReference type="NCBI Taxonomy" id="1561998"/>
    <lineage>
        <taxon>Eukaryota</taxon>
        <taxon>Metazoa</taxon>
        <taxon>Ecdysozoa</taxon>
        <taxon>Nematoda</taxon>
        <taxon>Chromadorea</taxon>
        <taxon>Rhabditida</taxon>
        <taxon>Rhabditina</taxon>
        <taxon>Rhabditomorpha</taxon>
        <taxon>Rhabditoidea</taxon>
        <taxon>Rhabditidae</taxon>
        <taxon>Peloderinae</taxon>
        <taxon>Caenorhabditis</taxon>
    </lineage>
</organism>
<dbReference type="WBParaSite" id="Csp11.Scaffold630.g17127.t1">
    <property type="protein sequence ID" value="Csp11.Scaffold630.g17127.t1"/>
    <property type="gene ID" value="Csp11.Scaffold630.g17127"/>
</dbReference>
<dbReference type="STRING" id="1561998.A0A1I7ULE3"/>
<dbReference type="Pfam" id="PF03357">
    <property type="entry name" value="Snf7"/>
    <property type="match status" value="1"/>
</dbReference>
<evidence type="ECO:0000256" key="2">
    <source>
        <dbReference type="SAM" id="Coils"/>
    </source>
</evidence>
<accession>A0A1I7ULE3</accession>
<dbReference type="GO" id="GO:0007034">
    <property type="term" value="P:vacuolar transport"/>
    <property type="evidence" value="ECO:0007669"/>
    <property type="project" value="InterPro"/>
</dbReference>
<comment type="similarity">
    <text evidence="1">Belongs to the SNF7 family.</text>
</comment>
<evidence type="ECO:0000313" key="4">
    <source>
        <dbReference type="WBParaSite" id="Csp11.Scaffold630.g17127.t1"/>
    </source>
</evidence>
<keyword evidence="2" id="KW-0175">Coiled coil</keyword>
<dbReference type="InterPro" id="IPR005024">
    <property type="entry name" value="Snf7_fam"/>
</dbReference>
<dbReference type="PANTHER" id="PTHR10476">
    <property type="entry name" value="CHARGED MULTIVESICULAR BODY PROTEIN"/>
    <property type="match status" value="1"/>
</dbReference>